<dbReference type="PANTHER" id="PTHR15715">
    <property type="entry name" value="CENTROSOMAL PROTEIN OF 170 KDA"/>
    <property type="match status" value="1"/>
</dbReference>
<gene>
    <name evidence="4" type="ORF">EKO04_004114</name>
</gene>
<feature type="region of interest" description="Disordered" evidence="1">
    <location>
        <begin position="402"/>
        <end position="427"/>
    </location>
</feature>
<dbReference type="EMBL" id="RZGK01000007">
    <property type="protein sequence ID" value="KAF9697755.1"/>
    <property type="molecule type" value="Genomic_DNA"/>
</dbReference>
<dbReference type="InterPro" id="IPR008984">
    <property type="entry name" value="SMAD_FHA_dom_sf"/>
</dbReference>
<proteinExistence type="predicted"/>
<dbReference type="GO" id="GO:0005737">
    <property type="term" value="C:cytoplasm"/>
    <property type="evidence" value="ECO:0007669"/>
    <property type="project" value="TreeGrafter"/>
</dbReference>
<dbReference type="InterPro" id="IPR000253">
    <property type="entry name" value="FHA_dom"/>
</dbReference>
<evidence type="ECO:0000256" key="1">
    <source>
        <dbReference type="SAM" id="MobiDB-lite"/>
    </source>
</evidence>
<feature type="region of interest" description="Disordered" evidence="1">
    <location>
        <begin position="142"/>
        <end position="170"/>
    </location>
</feature>
<protein>
    <recommendedName>
        <fullName evidence="3">FHA domain-containing protein</fullName>
    </recommendedName>
</protein>
<feature type="domain" description="FHA" evidence="3">
    <location>
        <begin position="31"/>
        <end position="95"/>
    </location>
</feature>
<organism evidence="4 5">
    <name type="scientific">Ascochyta lentis</name>
    <dbReference type="NCBI Taxonomy" id="205686"/>
    <lineage>
        <taxon>Eukaryota</taxon>
        <taxon>Fungi</taxon>
        <taxon>Dikarya</taxon>
        <taxon>Ascomycota</taxon>
        <taxon>Pezizomycotina</taxon>
        <taxon>Dothideomycetes</taxon>
        <taxon>Pleosporomycetidae</taxon>
        <taxon>Pleosporales</taxon>
        <taxon>Pleosporineae</taxon>
        <taxon>Didymellaceae</taxon>
        <taxon>Ascochyta</taxon>
    </lineage>
</organism>
<comment type="caution">
    <text evidence="4">The sequence shown here is derived from an EMBL/GenBank/DDBJ whole genome shotgun (WGS) entry which is preliminary data.</text>
</comment>
<keyword evidence="2" id="KW-1133">Transmembrane helix</keyword>
<feature type="transmembrane region" description="Helical" evidence="2">
    <location>
        <begin position="518"/>
        <end position="540"/>
    </location>
</feature>
<sequence length="548" mass="59694">MAGTFRIVLRQEEGYDVHDTREFDVALDAKFAIGRASKNTYKGHLLPAKHNVYIDSPVVSREHAILTANATSGAPHVYITDTKSMHGTFVNGTPLVPNTPKQLSNGDRLQFGVNVSRNESYFLAYKYTFNAELSHPEPFSRGFTVPEAESEEEDLDYVQSGHGSQLNPLILDDSDAESEHPEHSESEDNGDVTMAQLDEDAEDYEALVSDGSHEDEEEQETADVSIAESDDESDAASTGSVPAYVPDSPPIHGTHYIEEVDEVTAVEQGEATPANQSGSLATLSAPLEKTPTARPFLYDDFEPSPFATFNQNAMFDSTLAPPLPPRPSQKRQKVWDDAPQESYGEAWLAEEPHITPVYAGLTQSGYVPHWCGMPTHASQQTELPRFSCFTPERIPAYEPAADRIQTPPPTLTADVVSSTPPPPTRRTGVSITEIVDEQPLTPTSVNSRKRSADNAFEVEAEHDEKMLTDSLEVVEAVVEPSDRDVTPASAAPLVERIAPLSQRPIAQPRSILRRALRAASLMVPATAFGAAVSVVALTALPESFFTVA</sequence>
<feature type="region of interest" description="Disordered" evidence="1">
    <location>
        <begin position="207"/>
        <end position="249"/>
    </location>
</feature>
<keyword evidence="2" id="KW-0812">Transmembrane</keyword>
<evidence type="ECO:0000256" key="2">
    <source>
        <dbReference type="SAM" id="Phobius"/>
    </source>
</evidence>
<dbReference type="SUPFAM" id="SSF49879">
    <property type="entry name" value="SMAD/FHA domain"/>
    <property type="match status" value="1"/>
</dbReference>
<name>A0A8H7J409_9PLEO</name>
<evidence type="ECO:0000313" key="5">
    <source>
        <dbReference type="Proteomes" id="UP000651452"/>
    </source>
</evidence>
<dbReference type="Proteomes" id="UP000651452">
    <property type="component" value="Unassembled WGS sequence"/>
</dbReference>
<reference evidence="4" key="1">
    <citation type="submission" date="2018-12" db="EMBL/GenBank/DDBJ databases">
        <authorList>
            <person name="Syme R.A."/>
            <person name="Farfan-Caceres L."/>
            <person name="Lichtenzveig J."/>
        </authorList>
    </citation>
    <scope>NUCLEOTIDE SEQUENCE</scope>
    <source>
        <strain evidence="4">Al4</strain>
    </source>
</reference>
<evidence type="ECO:0000313" key="4">
    <source>
        <dbReference type="EMBL" id="KAF9697755.1"/>
    </source>
</evidence>
<dbReference type="PROSITE" id="PS50006">
    <property type="entry name" value="FHA_DOMAIN"/>
    <property type="match status" value="1"/>
</dbReference>
<reference evidence="4" key="2">
    <citation type="submission" date="2020-09" db="EMBL/GenBank/DDBJ databases">
        <title>Reference genome assembly for Australian Ascochyta lentis isolate Al4.</title>
        <authorList>
            <person name="Lee R.C."/>
            <person name="Farfan-Caceres L.M."/>
            <person name="Debler J.W."/>
            <person name="Williams A.H."/>
            <person name="Henares B.M."/>
        </authorList>
    </citation>
    <scope>NUCLEOTIDE SEQUENCE</scope>
    <source>
        <strain evidence="4">Al4</strain>
    </source>
</reference>
<dbReference type="InterPro" id="IPR051176">
    <property type="entry name" value="Cent_Immune-Sig_Mod"/>
</dbReference>
<dbReference type="OrthoDB" id="4096268at2759"/>
<dbReference type="Gene3D" id="2.60.200.20">
    <property type="match status" value="1"/>
</dbReference>
<keyword evidence="2" id="KW-0472">Membrane</keyword>
<dbReference type="SMART" id="SM00240">
    <property type="entry name" value="FHA"/>
    <property type="match status" value="1"/>
</dbReference>
<dbReference type="AlphaFoldDB" id="A0A8H7J409"/>
<dbReference type="Pfam" id="PF00498">
    <property type="entry name" value="FHA"/>
    <property type="match status" value="1"/>
</dbReference>
<evidence type="ECO:0000259" key="3">
    <source>
        <dbReference type="PROSITE" id="PS50006"/>
    </source>
</evidence>
<dbReference type="PANTHER" id="PTHR15715:SF37">
    <property type="entry name" value="LD47843P"/>
    <property type="match status" value="1"/>
</dbReference>
<accession>A0A8H7J409</accession>
<keyword evidence="5" id="KW-1185">Reference proteome</keyword>